<dbReference type="AlphaFoldDB" id="A0A9Q8LF51"/>
<name>A0A9Q8LF51_PASFU</name>
<dbReference type="Proteomes" id="UP000756132">
    <property type="component" value="Chromosome 4"/>
</dbReference>
<evidence type="ECO:0000313" key="3">
    <source>
        <dbReference type="Proteomes" id="UP000756132"/>
    </source>
</evidence>
<feature type="region of interest" description="Disordered" evidence="1">
    <location>
        <begin position="18"/>
        <end position="37"/>
    </location>
</feature>
<evidence type="ECO:0000256" key="1">
    <source>
        <dbReference type="SAM" id="MobiDB-lite"/>
    </source>
</evidence>
<dbReference type="GeneID" id="71983992"/>
<gene>
    <name evidence="2" type="ORF">CLAFUR5_04114</name>
</gene>
<organism evidence="2 3">
    <name type="scientific">Passalora fulva</name>
    <name type="common">Tomato leaf mold</name>
    <name type="synonym">Cladosporium fulvum</name>
    <dbReference type="NCBI Taxonomy" id="5499"/>
    <lineage>
        <taxon>Eukaryota</taxon>
        <taxon>Fungi</taxon>
        <taxon>Dikarya</taxon>
        <taxon>Ascomycota</taxon>
        <taxon>Pezizomycotina</taxon>
        <taxon>Dothideomycetes</taxon>
        <taxon>Dothideomycetidae</taxon>
        <taxon>Mycosphaerellales</taxon>
        <taxon>Mycosphaerellaceae</taxon>
        <taxon>Fulvia</taxon>
    </lineage>
</organism>
<feature type="compositionally biased region" description="Pro residues" evidence="1">
    <location>
        <begin position="22"/>
        <end position="35"/>
    </location>
</feature>
<reference evidence="2" key="2">
    <citation type="journal article" date="2022" name="Microb. Genom.">
        <title>A chromosome-scale genome assembly of the tomato pathogen Cladosporium fulvum reveals a compartmentalized genome architecture and the presence of a dispensable chromosome.</title>
        <authorList>
            <person name="Zaccaron A.Z."/>
            <person name="Chen L.H."/>
            <person name="Samaras A."/>
            <person name="Stergiopoulos I."/>
        </authorList>
    </citation>
    <scope>NUCLEOTIDE SEQUENCE</scope>
    <source>
        <strain evidence="2">Race5_Kim</strain>
    </source>
</reference>
<dbReference type="RefSeq" id="XP_047760629.1">
    <property type="nucleotide sequence ID" value="XM_047903262.1"/>
</dbReference>
<dbReference type="EMBL" id="CP090166">
    <property type="protein sequence ID" value="UJO16263.1"/>
    <property type="molecule type" value="Genomic_DNA"/>
</dbReference>
<reference evidence="2" key="1">
    <citation type="submission" date="2021-12" db="EMBL/GenBank/DDBJ databases">
        <authorList>
            <person name="Zaccaron A."/>
            <person name="Stergiopoulos I."/>
        </authorList>
    </citation>
    <scope>NUCLEOTIDE SEQUENCE</scope>
    <source>
        <strain evidence="2">Race5_Kim</strain>
    </source>
</reference>
<accession>A0A9Q8LF51</accession>
<sequence>MPLELQIFVRGKCCHSHSDAAFPPPPPPPPPPGPIDPNNLDIVVDLYAQSTNNPGVQSLISDRDDTGPPQYSSRLWRHAIRCLLDGNWNAATHPLSAAGQGHAEIEVCDGVCLTIQTQIVRDAGGLRVRVRATSELGVVGEIWVRRY</sequence>
<proteinExistence type="predicted"/>
<evidence type="ECO:0000313" key="2">
    <source>
        <dbReference type="EMBL" id="UJO16263.1"/>
    </source>
</evidence>
<keyword evidence="3" id="KW-1185">Reference proteome</keyword>
<protein>
    <submittedName>
        <fullName evidence="2">Uncharacterized protein</fullName>
    </submittedName>
</protein>
<dbReference type="KEGG" id="ffu:CLAFUR5_04114"/>